<reference evidence="1 2" key="1">
    <citation type="submission" date="2024-11" db="EMBL/GenBank/DDBJ databases">
        <title>A near-complete genome assembly of Cinchona calisaya.</title>
        <authorList>
            <person name="Lian D.C."/>
            <person name="Zhao X.W."/>
            <person name="Wei L."/>
        </authorList>
    </citation>
    <scope>NUCLEOTIDE SEQUENCE [LARGE SCALE GENOMIC DNA]</scope>
    <source>
        <tissue evidence="1">Nenye</tissue>
    </source>
</reference>
<evidence type="ECO:0000313" key="2">
    <source>
        <dbReference type="Proteomes" id="UP001630127"/>
    </source>
</evidence>
<name>A0ABD2ZW21_9GENT</name>
<dbReference type="PANTHER" id="PTHR31215">
    <property type="entry name" value="OS05G0510400 PROTEIN-RELATED"/>
    <property type="match status" value="1"/>
</dbReference>
<dbReference type="InterPro" id="IPR044809">
    <property type="entry name" value="AUF1-like"/>
</dbReference>
<evidence type="ECO:0000313" key="1">
    <source>
        <dbReference type="EMBL" id="KAL3522377.1"/>
    </source>
</evidence>
<dbReference type="SUPFAM" id="SSF81383">
    <property type="entry name" value="F-box domain"/>
    <property type="match status" value="1"/>
</dbReference>
<dbReference type="EMBL" id="JBJUIK010000007">
    <property type="protein sequence ID" value="KAL3522377.1"/>
    <property type="molecule type" value="Genomic_DNA"/>
</dbReference>
<protein>
    <recommendedName>
        <fullName evidence="3">F-box domain-containing protein</fullName>
    </recommendedName>
</protein>
<dbReference type="Proteomes" id="UP001630127">
    <property type="component" value="Unassembled WGS sequence"/>
</dbReference>
<keyword evidence="2" id="KW-1185">Reference proteome</keyword>
<accession>A0ABD2ZW21</accession>
<dbReference type="CDD" id="cd09917">
    <property type="entry name" value="F-box_SF"/>
    <property type="match status" value="1"/>
</dbReference>
<gene>
    <name evidence="1" type="ORF">ACH5RR_015211</name>
</gene>
<proteinExistence type="predicted"/>
<sequence>MEDSLNQIFPAQKQEEDENPFFKRLPDEIIVSHIFGRIFEAKSLFFCSLVSKHFSSLVYQTKKVSFKIPLKRSPSFFSLSLPRKLLHFITTPFRLVIWLFQSIAQRRTTLRFRPSDISMDDEFVYHLITKFLVKFRSIKSLHIELDHSRLNFNKEPMVKWNMDSKSASFILLSAKSSLDDDVVNENDTNISAVNEMMELLGFHLECHMPLSYYRLSIMKMLAPLLPASLQKVVVTDSKNQGKLTVGESDLVEMRNGNGNSEENREVKLKMRFWHAPLLKLPLSGSVMRKVNLFVCNDDEDQMDDSLIVKEAFEREEEEEDDVFGEAVMKMVKKEVVYETVVQAIISFHSLNF</sequence>
<evidence type="ECO:0008006" key="3">
    <source>
        <dbReference type="Google" id="ProtNLM"/>
    </source>
</evidence>
<organism evidence="1 2">
    <name type="scientific">Cinchona calisaya</name>
    <dbReference type="NCBI Taxonomy" id="153742"/>
    <lineage>
        <taxon>Eukaryota</taxon>
        <taxon>Viridiplantae</taxon>
        <taxon>Streptophyta</taxon>
        <taxon>Embryophyta</taxon>
        <taxon>Tracheophyta</taxon>
        <taxon>Spermatophyta</taxon>
        <taxon>Magnoliopsida</taxon>
        <taxon>eudicotyledons</taxon>
        <taxon>Gunneridae</taxon>
        <taxon>Pentapetalae</taxon>
        <taxon>asterids</taxon>
        <taxon>lamiids</taxon>
        <taxon>Gentianales</taxon>
        <taxon>Rubiaceae</taxon>
        <taxon>Cinchonoideae</taxon>
        <taxon>Cinchoneae</taxon>
        <taxon>Cinchona</taxon>
    </lineage>
</organism>
<dbReference type="AlphaFoldDB" id="A0ABD2ZW21"/>
<dbReference type="InterPro" id="IPR036047">
    <property type="entry name" value="F-box-like_dom_sf"/>
</dbReference>
<comment type="caution">
    <text evidence="1">The sequence shown here is derived from an EMBL/GenBank/DDBJ whole genome shotgun (WGS) entry which is preliminary data.</text>
</comment>